<sequence>MKEVFVKKYWDEEDVLFYLHFQDNEVVRQLEITSTSKLNITLNNPIKDADEFGDFIINKHKGSAGTFIPWKHLSTVK</sequence>
<comment type="caution">
    <text evidence="1">The sequence shown here is derived from an EMBL/GenBank/DDBJ whole genome shotgun (WGS) entry which is preliminary data.</text>
</comment>
<accession>A0ABY1P8Y7</accession>
<keyword evidence="2" id="KW-1185">Reference proteome</keyword>
<evidence type="ECO:0008006" key="3">
    <source>
        <dbReference type="Google" id="ProtNLM"/>
    </source>
</evidence>
<evidence type="ECO:0000313" key="1">
    <source>
        <dbReference type="EMBL" id="SMP29191.1"/>
    </source>
</evidence>
<proteinExistence type="predicted"/>
<gene>
    <name evidence="1" type="ORF">SAMN06264346_11183</name>
</gene>
<organism evidence="1 2">
    <name type="scientific">Chryseobacterium profundimaris</name>
    <dbReference type="NCBI Taxonomy" id="1387275"/>
    <lineage>
        <taxon>Bacteria</taxon>
        <taxon>Pseudomonadati</taxon>
        <taxon>Bacteroidota</taxon>
        <taxon>Flavobacteriia</taxon>
        <taxon>Flavobacteriales</taxon>
        <taxon>Weeksellaceae</taxon>
        <taxon>Chryseobacterium group</taxon>
        <taxon>Chryseobacterium</taxon>
    </lineage>
</organism>
<evidence type="ECO:0000313" key="2">
    <source>
        <dbReference type="Proteomes" id="UP001157960"/>
    </source>
</evidence>
<name>A0ABY1P8Y7_9FLAO</name>
<dbReference type="RefSeq" id="WP_283423019.1">
    <property type="nucleotide sequence ID" value="NZ_FXTZ01000011.1"/>
</dbReference>
<protein>
    <recommendedName>
        <fullName evidence="3">DUF2283 domain-containing protein</fullName>
    </recommendedName>
</protein>
<reference evidence="1 2" key="1">
    <citation type="submission" date="2017-05" db="EMBL/GenBank/DDBJ databases">
        <authorList>
            <person name="Varghese N."/>
            <person name="Submissions S."/>
        </authorList>
    </citation>
    <scope>NUCLEOTIDE SEQUENCE [LARGE SCALE GENOMIC DNA]</scope>
    <source>
        <strain evidence="1 2">DSM 28214</strain>
    </source>
</reference>
<dbReference type="Proteomes" id="UP001157960">
    <property type="component" value="Unassembled WGS sequence"/>
</dbReference>
<dbReference type="EMBL" id="FXTZ01000011">
    <property type="protein sequence ID" value="SMP29191.1"/>
    <property type="molecule type" value="Genomic_DNA"/>
</dbReference>